<dbReference type="EMBL" id="MN738915">
    <property type="protein sequence ID" value="QHT31152.1"/>
    <property type="molecule type" value="Genomic_DNA"/>
</dbReference>
<proteinExistence type="predicted"/>
<feature type="compositionally biased region" description="Basic and acidic residues" evidence="1">
    <location>
        <begin position="45"/>
        <end position="55"/>
    </location>
</feature>
<feature type="compositionally biased region" description="Polar residues" evidence="1">
    <location>
        <begin position="34"/>
        <end position="44"/>
    </location>
</feature>
<sequence>MILVLGVPLILVNLLVMNKVRFEGFETSKDSQNDTKPSSSISDKTTQDTKKEAKPVKKTPQGLARTTIDSDTALNSTIDSSDSTEPTTNIASNTTDESFEVGRAKRGGGYDIDYASTVEDAYDELNKILGSDGIKKLTGDTQNLMKQQLQLAEAMNGMGPLIKSMAPLMQQAQGILGGMGDKEGLGNIMDMAKKLTGGLKQ</sequence>
<accession>A0A6C0ER03</accession>
<reference evidence="2" key="1">
    <citation type="journal article" date="2020" name="Nature">
        <title>Giant virus diversity and host interactions through global metagenomics.</title>
        <authorList>
            <person name="Schulz F."/>
            <person name="Roux S."/>
            <person name="Paez-Espino D."/>
            <person name="Jungbluth S."/>
            <person name="Walsh D.A."/>
            <person name="Denef V.J."/>
            <person name="McMahon K.D."/>
            <person name="Konstantinidis K.T."/>
            <person name="Eloe-Fadrosh E.A."/>
            <person name="Kyrpides N.C."/>
            <person name="Woyke T."/>
        </authorList>
    </citation>
    <scope>NUCLEOTIDE SEQUENCE</scope>
    <source>
        <strain evidence="2">GVMAG-M-3300009155-2</strain>
    </source>
</reference>
<feature type="region of interest" description="Disordered" evidence="1">
    <location>
        <begin position="27"/>
        <end position="96"/>
    </location>
</feature>
<organism evidence="2">
    <name type="scientific">viral metagenome</name>
    <dbReference type="NCBI Taxonomy" id="1070528"/>
    <lineage>
        <taxon>unclassified sequences</taxon>
        <taxon>metagenomes</taxon>
        <taxon>organismal metagenomes</taxon>
    </lineage>
</organism>
<dbReference type="AlphaFoldDB" id="A0A6C0ER03"/>
<protein>
    <submittedName>
        <fullName evidence="2">Uncharacterized protein</fullName>
    </submittedName>
</protein>
<evidence type="ECO:0000313" key="2">
    <source>
        <dbReference type="EMBL" id="QHT31152.1"/>
    </source>
</evidence>
<evidence type="ECO:0000256" key="1">
    <source>
        <dbReference type="SAM" id="MobiDB-lite"/>
    </source>
</evidence>
<feature type="compositionally biased region" description="Polar residues" evidence="1">
    <location>
        <begin position="67"/>
        <end position="96"/>
    </location>
</feature>
<name>A0A6C0ER03_9ZZZZ</name>